<dbReference type="AlphaFoldDB" id="A0A6I6LKY9"/>
<name>A0A6I6LKY9_STUST</name>
<accession>A0A6I6LKY9</accession>
<proteinExistence type="predicted"/>
<keyword evidence="1" id="KW-0812">Transmembrane</keyword>
<dbReference type="RefSeq" id="WP_158186733.1">
    <property type="nucleotide sequence ID" value="NZ_CP046902.1"/>
</dbReference>
<keyword evidence="1" id="KW-0472">Membrane</keyword>
<evidence type="ECO:0000256" key="1">
    <source>
        <dbReference type="SAM" id="Phobius"/>
    </source>
</evidence>
<gene>
    <name evidence="2" type="ORF">GQA94_03340</name>
</gene>
<organism evidence="2 3">
    <name type="scientific">Stutzerimonas stutzeri</name>
    <name type="common">Pseudomonas stutzeri</name>
    <dbReference type="NCBI Taxonomy" id="316"/>
    <lineage>
        <taxon>Bacteria</taxon>
        <taxon>Pseudomonadati</taxon>
        <taxon>Pseudomonadota</taxon>
        <taxon>Gammaproteobacteria</taxon>
        <taxon>Pseudomonadales</taxon>
        <taxon>Pseudomonadaceae</taxon>
        <taxon>Stutzerimonas</taxon>
    </lineage>
</organism>
<feature type="transmembrane region" description="Helical" evidence="1">
    <location>
        <begin position="24"/>
        <end position="43"/>
    </location>
</feature>
<dbReference type="Proteomes" id="UP000438983">
    <property type="component" value="Chromosome"/>
</dbReference>
<evidence type="ECO:0000313" key="2">
    <source>
        <dbReference type="EMBL" id="QGZ29145.1"/>
    </source>
</evidence>
<evidence type="ECO:0000313" key="3">
    <source>
        <dbReference type="Proteomes" id="UP000438983"/>
    </source>
</evidence>
<reference evidence="2 3" key="1">
    <citation type="submission" date="2019-12" db="EMBL/GenBank/DDBJ databases">
        <title>Complete genome sequence of Pseudomonas stutzeri.</title>
        <authorList>
            <person name="Lim S.R."/>
            <person name="Kim J.H."/>
        </authorList>
    </citation>
    <scope>NUCLEOTIDE SEQUENCE [LARGE SCALE GENOMIC DNA]</scope>
    <source>
        <strain evidence="2 3">PM101005</strain>
    </source>
</reference>
<keyword evidence="1" id="KW-1133">Transmembrane helix</keyword>
<protein>
    <submittedName>
        <fullName evidence="2">Uncharacterized protein</fullName>
    </submittedName>
</protein>
<sequence>MDQTTLLFSELADRMRLELSNRRFWPLFVSAGVVALQALAVAAKRGLMQVYRWWSPKGEALALPE</sequence>
<dbReference type="EMBL" id="CP046902">
    <property type="protein sequence ID" value="QGZ29145.1"/>
    <property type="molecule type" value="Genomic_DNA"/>
</dbReference>